<dbReference type="InterPro" id="IPR036388">
    <property type="entry name" value="WH-like_DNA-bd_sf"/>
</dbReference>
<dbReference type="Gene3D" id="3.40.190.10">
    <property type="entry name" value="Periplasmic binding protein-like II"/>
    <property type="match status" value="2"/>
</dbReference>
<proteinExistence type="inferred from homology"/>
<dbReference type="SUPFAM" id="SSF46785">
    <property type="entry name" value="Winged helix' DNA-binding domain"/>
    <property type="match status" value="1"/>
</dbReference>
<keyword evidence="3" id="KW-0238">DNA-binding</keyword>
<dbReference type="Gene3D" id="1.10.10.10">
    <property type="entry name" value="Winged helix-like DNA-binding domain superfamily/Winged helix DNA-binding domain"/>
    <property type="match status" value="1"/>
</dbReference>
<protein>
    <submittedName>
        <fullName evidence="7">LysR substrate-binding domain-containing protein</fullName>
    </submittedName>
</protein>
<reference evidence="8" key="1">
    <citation type="journal article" date="2019" name="Int. J. Syst. Evol. Microbiol.">
        <title>The Global Catalogue of Microorganisms (GCM) 10K type strain sequencing project: providing services to taxonomists for standard genome sequencing and annotation.</title>
        <authorList>
            <consortium name="The Broad Institute Genomics Platform"/>
            <consortium name="The Broad Institute Genome Sequencing Center for Infectious Disease"/>
            <person name="Wu L."/>
            <person name="Ma J."/>
        </authorList>
    </citation>
    <scope>NUCLEOTIDE SEQUENCE [LARGE SCALE GENOMIC DNA]</scope>
    <source>
        <strain evidence="8">CGMCC 4.7242</strain>
    </source>
</reference>
<dbReference type="RefSeq" id="WP_390263295.1">
    <property type="nucleotide sequence ID" value="NZ_JBHUGH010000011.1"/>
</dbReference>
<dbReference type="CDD" id="cd08411">
    <property type="entry name" value="PBP2_OxyR"/>
    <property type="match status" value="1"/>
</dbReference>
<comment type="similarity">
    <text evidence="1">Belongs to the LysR transcriptional regulatory family.</text>
</comment>
<comment type="caution">
    <text evidence="7">The sequence shown here is derived from an EMBL/GenBank/DDBJ whole genome shotgun (WGS) entry which is preliminary data.</text>
</comment>
<evidence type="ECO:0000256" key="5">
    <source>
        <dbReference type="ARBA" id="ARBA00023163"/>
    </source>
</evidence>
<gene>
    <name evidence="7" type="ORF">ACFSGJ_14500</name>
</gene>
<dbReference type="PANTHER" id="PTHR30346">
    <property type="entry name" value="TRANSCRIPTIONAL DUAL REGULATOR HCAR-RELATED"/>
    <property type="match status" value="1"/>
</dbReference>
<sequence length="312" mass="33714">MRVTLKQLAYFIALAEEGNFGRAAARVHVTQPALSMQIRELEQALNAPLVERRPRDIRLTRVGREVLARARRILSETEELEAAARRQGLLGRLNLGVIPTVAPYLLPPVLGALRDSGITRDLRVREAQTAQLLAALDAGQLDAVVIARPTPAPDRAILPLFTDRFLLAGSATGLRGLAQVSEHLRPVALDPEQLLLLDEGHCLADQALEVCAIDRRQTRIDLGASSLSTLCGLVAQGFGLTFLPEIALRSEEAAAPDMRVLRFAAPEPARDIALVRRAKTTDDGWFAALAELISGAAAGLLDHARRVCPPAT</sequence>
<name>A0ABW4S7L3_9RHOB</name>
<dbReference type="Pfam" id="PF03466">
    <property type="entry name" value="LysR_substrate"/>
    <property type="match status" value="1"/>
</dbReference>
<evidence type="ECO:0000256" key="2">
    <source>
        <dbReference type="ARBA" id="ARBA00023015"/>
    </source>
</evidence>
<keyword evidence="2" id="KW-0805">Transcription regulation</keyword>
<dbReference type="InterPro" id="IPR005119">
    <property type="entry name" value="LysR_subst-bd"/>
</dbReference>
<dbReference type="PANTHER" id="PTHR30346:SF26">
    <property type="entry name" value="HYDROGEN PEROXIDE-INDUCIBLE GENES ACTIVATOR"/>
    <property type="match status" value="1"/>
</dbReference>
<dbReference type="Proteomes" id="UP001597353">
    <property type="component" value="Unassembled WGS sequence"/>
</dbReference>
<keyword evidence="5" id="KW-0804">Transcription</keyword>
<accession>A0ABW4S7L3</accession>
<evidence type="ECO:0000256" key="4">
    <source>
        <dbReference type="ARBA" id="ARBA00023159"/>
    </source>
</evidence>
<evidence type="ECO:0000313" key="7">
    <source>
        <dbReference type="EMBL" id="MFD1913421.1"/>
    </source>
</evidence>
<evidence type="ECO:0000259" key="6">
    <source>
        <dbReference type="PROSITE" id="PS50931"/>
    </source>
</evidence>
<keyword evidence="4" id="KW-0010">Activator</keyword>
<evidence type="ECO:0000256" key="3">
    <source>
        <dbReference type="ARBA" id="ARBA00023125"/>
    </source>
</evidence>
<evidence type="ECO:0000313" key="8">
    <source>
        <dbReference type="Proteomes" id="UP001597353"/>
    </source>
</evidence>
<evidence type="ECO:0000256" key="1">
    <source>
        <dbReference type="ARBA" id="ARBA00009437"/>
    </source>
</evidence>
<organism evidence="7 8">
    <name type="scientific">Halodurantibacterium flavum</name>
    <dbReference type="NCBI Taxonomy" id="1382802"/>
    <lineage>
        <taxon>Bacteria</taxon>
        <taxon>Pseudomonadati</taxon>
        <taxon>Pseudomonadota</taxon>
        <taxon>Alphaproteobacteria</taxon>
        <taxon>Rhodobacterales</taxon>
        <taxon>Paracoccaceae</taxon>
        <taxon>Halodurantibacterium</taxon>
    </lineage>
</organism>
<dbReference type="InterPro" id="IPR000847">
    <property type="entry name" value="LysR_HTH_N"/>
</dbReference>
<dbReference type="PRINTS" id="PR00039">
    <property type="entry name" value="HTHLYSR"/>
</dbReference>
<dbReference type="Pfam" id="PF00126">
    <property type="entry name" value="HTH_1"/>
    <property type="match status" value="1"/>
</dbReference>
<feature type="domain" description="HTH lysR-type" evidence="6">
    <location>
        <begin position="3"/>
        <end position="60"/>
    </location>
</feature>
<dbReference type="SUPFAM" id="SSF53850">
    <property type="entry name" value="Periplasmic binding protein-like II"/>
    <property type="match status" value="1"/>
</dbReference>
<dbReference type="EMBL" id="JBHUGH010000011">
    <property type="protein sequence ID" value="MFD1913421.1"/>
    <property type="molecule type" value="Genomic_DNA"/>
</dbReference>
<keyword evidence="8" id="KW-1185">Reference proteome</keyword>
<dbReference type="PROSITE" id="PS50931">
    <property type="entry name" value="HTH_LYSR"/>
    <property type="match status" value="1"/>
</dbReference>
<dbReference type="InterPro" id="IPR036390">
    <property type="entry name" value="WH_DNA-bd_sf"/>
</dbReference>